<dbReference type="PANTHER" id="PTHR24153:SF8">
    <property type="entry name" value="FORKED, ISOFORM F"/>
    <property type="match status" value="1"/>
</dbReference>
<feature type="compositionally biased region" description="Low complexity" evidence="4">
    <location>
        <begin position="2561"/>
        <end position="2573"/>
    </location>
</feature>
<evidence type="ECO:0000256" key="2">
    <source>
        <dbReference type="ARBA" id="ARBA00023043"/>
    </source>
</evidence>
<dbReference type="PROSITE" id="PS50011">
    <property type="entry name" value="PROTEIN_KINASE_DOM"/>
    <property type="match status" value="1"/>
</dbReference>
<proteinExistence type="predicted"/>
<dbReference type="InterPro" id="IPR000719">
    <property type="entry name" value="Prot_kinase_dom"/>
</dbReference>
<dbReference type="GO" id="GO:0051015">
    <property type="term" value="F:actin filament binding"/>
    <property type="evidence" value="ECO:0007669"/>
    <property type="project" value="TreeGrafter"/>
</dbReference>
<dbReference type="GO" id="GO:0051017">
    <property type="term" value="P:actin filament bundle assembly"/>
    <property type="evidence" value="ECO:0007669"/>
    <property type="project" value="TreeGrafter"/>
</dbReference>
<organism evidence="6">
    <name type="scientific">Ditylum brightwellii</name>
    <dbReference type="NCBI Taxonomy" id="49249"/>
    <lineage>
        <taxon>Eukaryota</taxon>
        <taxon>Sar</taxon>
        <taxon>Stramenopiles</taxon>
        <taxon>Ochrophyta</taxon>
        <taxon>Bacillariophyta</taxon>
        <taxon>Mediophyceae</taxon>
        <taxon>Lithodesmiophycidae</taxon>
        <taxon>Lithodesmiales</taxon>
        <taxon>Lithodesmiaceae</taxon>
        <taxon>Ditylum</taxon>
    </lineage>
</organism>
<feature type="domain" description="Protein kinase" evidence="5">
    <location>
        <begin position="1582"/>
        <end position="2058"/>
    </location>
</feature>
<evidence type="ECO:0000256" key="1">
    <source>
        <dbReference type="ARBA" id="ARBA00022737"/>
    </source>
</evidence>
<name>A0A7S4W4P3_9STRA</name>
<dbReference type="InterPro" id="IPR002110">
    <property type="entry name" value="Ankyrin_rpt"/>
</dbReference>
<feature type="repeat" description="ANK" evidence="3">
    <location>
        <begin position="1097"/>
        <end position="1130"/>
    </location>
</feature>
<dbReference type="PROSITE" id="PS50088">
    <property type="entry name" value="ANK_REPEAT"/>
    <property type="match status" value="1"/>
</dbReference>
<dbReference type="PROSITE" id="PS50297">
    <property type="entry name" value="ANK_REP_REGION"/>
    <property type="match status" value="1"/>
</dbReference>
<dbReference type="InterPro" id="IPR036770">
    <property type="entry name" value="Ankyrin_rpt-contain_sf"/>
</dbReference>
<dbReference type="GO" id="GO:0005524">
    <property type="term" value="F:ATP binding"/>
    <property type="evidence" value="ECO:0007669"/>
    <property type="project" value="InterPro"/>
</dbReference>
<feature type="compositionally biased region" description="Acidic residues" evidence="4">
    <location>
        <begin position="450"/>
        <end position="472"/>
    </location>
</feature>
<feature type="region of interest" description="Disordered" evidence="4">
    <location>
        <begin position="2526"/>
        <end position="2597"/>
    </location>
</feature>
<dbReference type="InterPro" id="IPR011009">
    <property type="entry name" value="Kinase-like_dom_sf"/>
</dbReference>
<dbReference type="Gene3D" id="1.10.510.10">
    <property type="entry name" value="Transferase(Phosphotransferase) domain 1"/>
    <property type="match status" value="2"/>
</dbReference>
<dbReference type="GO" id="GO:0005737">
    <property type="term" value="C:cytoplasm"/>
    <property type="evidence" value="ECO:0007669"/>
    <property type="project" value="TreeGrafter"/>
</dbReference>
<dbReference type="SMART" id="SM00248">
    <property type="entry name" value="ANK"/>
    <property type="match status" value="8"/>
</dbReference>
<evidence type="ECO:0000256" key="3">
    <source>
        <dbReference type="PROSITE-ProRule" id="PRU00023"/>
    </source>
</evidence>
<evidence type="ECO:0000313" key="6">
    <source>
        <dbReference type="EMBL" id="CAE4640890.1"/>
    </source>
</evidence>
<dbReference type="SUPFAM" id="SSF48403">
    <property type="entry name" value="Ankyrin repeat"/>
    <property type="match status" value="2"/>
</dbReference>
<dbReference type="SUPFAM" id="SSF56112">
    <property type="entry name" value="Protein kinase-like (PK-like)"/>
    <property type="match status" value="2"/>
</dbReference>
<dbReference type="EMBL" id="HBNS01042017">
    <property type="protein sequence ID" value="CAE4640890.1"/>
    <property type="molecule type" value="Transcribed_RNA"/>
</dbReference>
<dbReference type="Pfam" id="PF12796">
    <property type="entry name" value="Ank_2"/>
    <property type="match status" value="1"/>
</dbReference>
<feature type="compositionally biased region" description="Acidic residues" evidence="4">
    <location>
        <begin position="51"/>
        <end position="67"/>
    </location>
</feature>
<feature type="region of interest" description="Disordered" evidence="4">
    <location>
        <begin position="29"/>
        <end position="100"/>
    </location>
</feature>
<dbReference type="InterPro" id="IPR052420">
    <property type="entry name" value="Espin/Espin-like"/>
</dbReference>
<feature type="region of interest" description="Disordered" evidence="4">
    <location>
        <begin position="444"/>
        <end position="474"/>
    </location>
</feature>
<protein>
    <recommendedName>
        <fullName evidence="5">Protein kinase domain-containing protein</fullName>
    </recommendedName>
</protein>
<feature type="compositionally biased region" description="Polar residues" evidence="4">
    <location>
        <begin position="36"/>
        <end position="47"/>
    </location>
</feature>
<feature type="region of interest" description="Disordered" evidence="4">
    <location>
        <begin position="857"/>
        <end position="934"/>
    </location>
</feature>
<dbReference type="GO" id="GO:0004672">
    <property type="term" value="F:protein kinase activity"/>
    <property type="evidence" value="ECO:0007669"/>
    <property type="project" value="InterPro"/>
</dbReference>
<reference evidence="6" key="1">
    <citation type="submission" date="2021-01" db="EMBL/GenBank/DDBJ databases">
        <authorList>
            <person name="Corre E."/>
            <person name="Pelletier E."/>
            <person name="Niang G."/>
            <person name="Scheremetjew M."/>
            <person name="Finn R."/>
            <person name="Kale V."/>
            <person name="Holt S."/>
            <person name="Cochrane G."/>
            <person name="Meng A."/>
            <person name="Brown T."/>
            <person name="Cohen L."/>
        </authorList>
    </citation>
    <scope>NUCLEOTIDE SEQUENCE</scope>
    <source>
        <strain evidence="6">GSO104</strain>
    </source>
</reference>
<sequence>MTSQFQGELHKLCGEAKWAEVKELLASWSNGGGAPTYSTAPSTTGSPNDGDIFETDQEFVVDDDDYDNDHSDDNSSAAPESPSQLPHNGSSSQPTHTVSPKLAAKIQQQQHLATQLATREGFNLWTPLMISCVRAPPEIISLLVKYCPKACAIPDRSGSLPIHFVACWRRGHDDDNDVAEVLRCLVYAKPETLEMRNQWGQTPLHSAFDNNRGDILPLSALKVLFGLIQAADVAAAESAISPVPEFAPLDFSASAATSITALSASIARHVKRALCIKDRKDRLPLHIAASHGAPELVLRLLVLYYPEAALVKLGQDLPVHLLQNWAEAAANANDDMDDGEYFSAVHAVSSGAMEALLEPLVEGVIENDGSINGKGDDCDEHDYKEEKDDSFKMWNEKKVKDSNGWNPPFLEHPPRTKVELDIQTQRAASSYRIWQDTMAHRSVAKRETYGDDEDDDEDESEYMDDADESDEKDDARFLTEEEKAARTVGSTGSSLPLHIAAEHAVSLRILQGLCELYPEGVAIPRVAGVMPNGDNGGDGDGKGTLMYPMEFFESGRAGLEASHVAHQHQLLLQGGNNSNPEAIVESKEKFASLLQSFVDRLDFLFAFYPEAVPSNLGKPIPGTTLKFLLYRRDPARLKRLEELVRKEAMDTSTDTLSEMARRVWLFFTTFKPPPLPPTSEENNKKAILFDDYTPNVGRIIADLSPQALWKLSIVKNRGNGTTAKNGGWIFVRTPTGKTLFEEAEDRNPNTTMMQMLKQTGWQFVVTSFLPAVDAMNYTVTCRRTRAAGVRLLREVPVKVPHGQWDLGLKLGSNGSVGSSSVIKLRPPRPWQRIELFVTPACTHTIFVTYRLLVRGPGRSRAGGSTKSSITDNSSVATPASTTSSADSRKRMPDEEEGGLLAVRDDDRRLRPNNAQPWGEAVVASRQHKLSSSSSSHRTGVEVRLSFKHKIGCTYGLWSYGPVGGAISVTDVRVRQLVHASDVNGRTPLHVLLCGDDPGMHLGAQMKLLLEAKFGSDRPGDAVGDVPLHFALKCGASEEVLRALIAENPSCLLETDREGRTPLHAAFLLCKDGSPELGVIRALLVTPGENATKLKDTSGRLPLHIAAERGASLDVLKILVGAYADGCYRQNINGDLPIHLLVKSGAATTETVELLITPIMESETICRVPGSSRRVNMPLHIASEFLCSYQIMERLLLSYGDAALIPRIEPGQEIIRDFPLDIYESSRESFVRSALPKGASESSVVSETSVTRETNMNNVGGYDETNVPKGGPLWEKAKLGVLVADLDMRSDLLFVYNPNLASSVTGQPYRYDPTRIERLQNLIRREAIQCNEKRSMNQNAELPHVAKLAWCWMCTYANPNDKDDHCAQSVRKVLRGLPTSAVKFLADVKHDKSEPVPNLPISDCATPVCAAIIQSRIRFVGRYILQDEAYPLHKSDSCLVMKARDYGAAEDFARIQSLMNQEEPDIDELSVSGSVMAGSSKSLVASKGCILVDDFLIFARKIGVDESVAREAIKSDPNEIERTLKRSCDVAVGDDGNASTSGPVPTIDEDETYDVGDDEATYSGNAFKQKSYDVTRETFLAFCKAYGLANDGSRNVVIKFMMHRHQFHREKTSRLQLNLVGTKWPVTPIIEEYDVDRINAPNASNQAQLNSGLPLNDVNIFHDDKDAQYAQDILEKNASIHNFSLYKYAMVLPCADRDLAEICMHEELGILQIREYVLQIARSLQCLHLKCIIHGDLKMSNVVRFGANLALIDLDSATSFRQRGAVVSDQVFHVGGGSHKWSSGILPPEMIAKIDLTKSYDQLIQYELYWRHVSDEAKDLKLLTPDDIQTITSVVKSLLTKSDTARKTGSAAGVLRTTMGESITGLEDPGKDWQGILTLALVTISYDDLPFSLTCSESLEEFAKIWNRLQVNYTLWEKIRPRISADGSCAYIIKTFNDLPVDERKTINSCPAQETNDEVDISMLPYDLIVSNEKIDVWAFGVLLYSLCSGGNLFPSNFHGDLQDVGAYEKLFLWNKKTAEKMINENIEDPLAHDLLMHLLVPQKDRLASMDVVLKHPFFGPSSSQDAQRILEKHEEQQLMLDETIIVTKMTTATQRRIENSMEKHIKVVFDEEKVVVPTCLVVLPYKLEWNESDKAMVAPNDINSVGMAVTIGKHLLEINKATARLSFWLMMKKNLADKSGSQFKTQMKSWLKRARSEPCDVVAREIVDAIGCGMEYKSLCMEMLEKGDSISNARAYIKEPMGAARSAIREQTQALVMCYTNQWLYLVDEVLGVPVVSGDGLSPGEMDEDFPYPILIDPGSHLLPGLFLPFMNIAVMSMTAIDRFKGVARLLGIPSSYGVPDNWKETEPGLVHRVEKPSSVAEFAVLHDVIRKQERKAAMRSAKLKNNSSNGFGGGGDIEISSVNTGSQSGFDYSMGSSVASGSNSIDKAFEMMQLEIFFREYDAMRIFSDLRRVTDGKENSPAIWTTDAVVAKIESEVELASVEMRLRELKKEWDRRDKLQKEIVTLTNRVKEIRYPGSTRRRISSEIRPVAPCIQRSGSQNSKDPKSPIQQADRMRPTPTMQKQSSSTSITSQKRKKMRNSKEKGKVRFRPYFGVC</sequence>
<dbReference type="SMART" id="SM00220">
    <property type="entry name" value="S_TKc"/>
    <property type="match status" value="1"/>
</dbReference>
<dbReference type="PANTHER" id="PTHR24153">
    <property type="entry name" value="ESPIN"/>
    <property type="match status" value="1"/>
</dbReference>
<dbReference type="Gene3D" id="1.25.40.20">
    <property type="entry name" value="Ankyrin repeat-containing domain"/>
    <property type="match status" value="2"/>
</dbReference>
<accession>A0A7S4W4P3</accession>
<feature type="compositionally biased region" description="Polar residues" evidence="4">
    <location>
        <begin position="77"/>
        <end position="98"/>
    </location>
</feature>
<gene>
    <name evidence="6" type="ORF">DBRI00130_LOCUS32681</name>
</gene>
<evidence type="ECO:0000256" key="4">
    <source>
        <dbReference type="SAM" id="MobiDB-lite"/>
    </source>
</evidence>
<evidence type="ECO:0000259" key="5">
    <source>
        <dbReference type="PROSITE" id="PS50011"/>
    </source>
</evidence>
<keyword evidence="2 3" id="KW-0040">ANK repeat</keyword>
<feature type="compositionally biased region" description="Low complexity" evidence="4">
    <location>
        <begin position="873"/>
        <end position="885"/>
    </location>
</feature>
<feature type="compositionally biased region" description="Polar residues" evidence="4">
    <location>
        <begin position="862"/>
        <end position="872"/>
    </location>
</feature>
<keyword evidence="1" id="KW-0677">Repeat</keyword>